<evidence type="ECO:0000256" key="10">
    <source>
        <dbReference type="SAM" id="MobiDB-lite"/>
    </source>
</evidence>
<reference evidence="12 13" key="1">
    <citation type="submission" date="2015-11" db="EMBL/GenBank/DDBJ databases">
        <title>The genome of Debaryomyces fabryi.</title>
        <authorList>
            <person name="Tafer H."/>
            <person name="Lopandic K."/>
        </authorList>
    </citation>
    <scope>NUCLEOTIDE SEQUENCE [LARGE SCALE GENOMIC DNA]</scope>
    <source>
        <strain evidence="12 13">CBS 789</strain>
    </source>
</reference>
<dbReference type="PROSITE" id="PS00036">
    <property type="entry name" value="BZIP_BASIC"/>
    <property type="match status" value="1"/>
</dbReference>
<keyword evidence="6" id="KW-0804">Transcription</keyword>
<proteinExistence type="inferred from homology"/>
<dbReference type="GO" id="GO:0005634">
    <property type="term" value="C:nucleus"/>
    <property type="evidence" value="ECO:0007669"/>
    <property type="project" value="UniProtKB-SubCell"/>
</dbReference>
<dbReference type="InterPro" id="IPR046347">
    <property type="entry name" value="bZIP_sf"/>
</dbReference>
<name>A0A0V1PUB2_9ASCO</name>
<dbReference type="Pfam" id="PF00170">
    <property type="entry name" value="bZIP_1"/>
    <property type="match status" value="1"/>
</dbReference>
<organism evidence="12 13">
    <name type="scientific">Debaryomyces fabryi</name>
    <dbReference type="NCBI Taxonomy" id="58627"/>
    <lineage>
        <taxon>Eukaryota</taxon>
        <taxon>Fungi</taxon>
        <taxon>Dikarya</taxon>
        <taxon>Ascomycota</taxon>
        <taxon>Saccharomycotina</taxon>
        <taxon>Pichiomycetes</taxon>
        <taxon>Debaryomycetaceae</taxon>
        <taxon>Debaryomyces</taxon>
    </lineage>
</organism>
<dbReference type="PANTHER" id="PTHR11462:SF35">
    <property type="entry name" value="TRANSCRIPTION FACTOR JRA"/>
    <property type="match status" value="1"/>
</dbReference>
<keyword evidence="2" id="KW-0028">Amino-acid biosynthesis</keyword>
<dbReference type="RefSeq" id="XP_015465878.1">
    <property type="nucleotide sequence ID" value="XM_015613297.1"/>
</dbReference>
<dbReference type="GO" id="GO:1903833">
    <property type="term" value="P:positive regulation of cellular response to amino acid starvation"/>
    <property type="evidence" value="ECO:0007669"/>
    <property type="project" value="TreeGrafter"/>
</dbReference>
<keyword evidence="3" id="KW-0805">Transcription regulation</keyword>
<evidence type="ECO:0000256" key="7">
    <source>
        <dbReference type="ARBA" id="ARBA00023242"/>
    </source>
</evidence>
<dbReference type="GeneID" id="26841477"/>
<evidence type="ECO:0000313" key="12">
    <source>
        <dbReference type="EMBL" id="KRZ99775.1"/>
    </source>
</evidence>
<dbReference type="AlphaFoldDB" id="A0A0V1PUB2"/>
<feature type="domain" description="BZIP" evidence="11">
    <location>
        <begin position="233"/>
        <end position="278"/>
    </location>
</feature>
<dbReference type="GO" id="GO:0000978">
    <property type="term" value="F:RNA polymerase II cis-regulatory region sequence-specific DNA binding"/>
    <property type="evidence" value="ECO:0007669"/>
    <property type="project" value="TreeGrafter"/>
</dbReference>
<keyword evidence="13" id="KW-1185">Reference proteome</keyword>
<protein>
    <recommendedName>
        <fullName evidence="11">BZIP domain-containing protein</fullName>
    </recommendedName>
</protein>
<gene>
    <name evidence="12" type="ORF">AC631_04468</name>
</gene>
<dbReference type="OrthoDB" id="5419235at2759"/>
<dbReference type="SMART" id="SM00338">
    <property type="entry name" value="BRLZ"/>
    <property type="match status" value="1"/>
</dbReference>
<evidence type="ECO:0000313" key="13">
    <source>
        <dbReference type="Proteomes" id="UP000054251"/>
    </source>
</evidence>
<keyword evidence="5" id="KW-0010">Activator</keyword>
<dbReference type="GO" id="GO:0008652">
    <property type="term" value="P:amino acid biosynthetic process"/>
    <property type="evidence" value="ECO:0007669"/>
    <property type="project" value="UniProtKB-KW"/>
</dbReference>
<dbReference type="CDD" id="cd12192">
    <property type="entry name" value="GCN4_cent"/>
    <property type="match status" value="1"/>
</dbReference>
<keyword evidence="4" id="KW-0238">DNA-binding</keyword>
<evidence type="ECO:0000256" key="8">
    <source>
        <dbReference type="ARBA" id="ARBA00061302"/>
    </source>
</evidence>
<comment type="subcellular location">
    <subcellularLocation>
        <location evidence="1">Nucleus</location>
    </subcellularLocation>
</comment>
<evidence type="ECO:0000256" key="1">
    <source>
        <dbReference type="ARBA" id="ARBA00004123"/>
    </source>
</evidence>
<comment type="caution">
    <text evidence="12">The sequence shown here is derived from an EMBL/GenBank/DDBJ whole genome shotgun (WGS) entry which is preliminary data.</text>
</comment>
<dbReference type="GO" id="GO:0000981">
    <property type="term" value="F:DNA-binding transcription factor activity, RNA polymerase II-specific"/>
    <property type="evidence" value="ECO:0007669"/>
    <property type="project" value="TreeGrafter"/>
</dbReference>
<dbReference type="Proteomes" id="UP000054251">
    <property type="component" value="Unassembled WGS sequence"/>
</dbReference>
<feature type="coiled-coil region" evidence="9">
    <location>
        <begin position="245"/>
        <end position="279"/>
    </location>
</feature>
<sequence>MSATTNTTNRALGTNPLILRGDSMFESSDLFGHPQGPDSVLGNEIIPMKHESMEELSSHLPLDDQLNNDLQKTSPFNIHSSVLDSVFSSTMDENDQLHDHTPMFDELDFIMDEGKASLKDDWVSLFGGNDESGKREEPEVSMNAPTKRSYSEVDKFETIEESVEPEFESVPPKQLFTPTHSNLSTPIIDTQSKVNKNKKAKVDHLGCVSYSKKQRSQLLAPVATEAADPMTMKRARNTEAARRSRARKLERMNQLEGKVEELINEKTELANEVLRLKEILAANGISH</sequence>
<evidence type="ECO:0000256" key="5">
    <source>
        <dbReference type="ARBA" id="ARBA00023159"/>
    </source>
</evidence>
<dbReference type="PANTHER" id="PTHR11462">
    <property type="entry name" value="JUN TRANSCRIPTION FACTOR-RELATED"/>
    <property type="match status" value="1"/>
</dbReference>
<dbReference type="InterPro" id="IPR050946">
    <property type="entry name" value="AP-1_TF_bZIP"/>
</dbReference>
<evidence type="ECO:0000259" key="11">
    <source>
        <dbReference type="PROSITE" id="PS50217"/>
    </source>
</evidence>
<dbReference type="CDD" id="cd12193">
    <property type="entry name" value="bZIP_GCN4"/>
    <property type="match status" value="1"/>
</dbReference>
<evidence type="ECO:0000256" key="6">
    <source>
        <dbReference type="ARBA" id="ARBA00023163"/>
    </source>
</evidence>
<dbReference type="InterPro" id="IPR004827">
    <property type="entry name" value="bZIP"/>
</dbReference>
<evidence type="ECO:0000256" key="3">
    <source>
        <dbReference type="ARBA" id="ARBA00023015"/>
    </source>
</evidence>
<dbReference type="GO" id="GO:0005667">
    <property type="term" value="C:transcription regulator complex"/>
    <property type="evidence" value="ECO:0007669"/>
    <property type="project" value="TreeGrafter"/>
</dbReference>
<dbReference type="SUPFAM" id="SSF57959">
    <property type="entry name" value="Leucine zipper domain"/>
    <property type="match status" value="1"/>
</dbReference>
<dbReference type="Gene3D" id="3.30.160.60">
    <property type="entry name" value="Classic Zinc Finger"/>
    <property type="match status" value="1"/>
</dbReference>
<keyword evidence="7" id="KW-0539">Nucleus</keyword>
<evidence type="ECO:0000256" key="4">
    <source>
        <dbReference type="ARBA" id="ARBA00023125"/>
    </source>
</evidence>
<keyword evidence="9" id="KW-0175">Coiled coil</keyword>
<evidence type="ECO:0000256" key="9">
    <source>
        <dbReference type="SAM" id="Coils"/>
    </source>
</evidence>
<evidence type="ECO:0000256" key="2">
    <source>
        <dbReference type="ARBA" id="ARBA00022605"/>
    </source>
</evidence>
<feature type="region of interest" description="Disordered" evidence="10">
    <location>
        <begin position="129"/>
        <end position="151"/>
    </location>
</feature>
<comment type="similarity">
    <text evidence="8">Belongs to the bZIP family. GCN4 subfamily.</text>
</comment>
<dbReference type="GO" id="GO:0001080">
    <property type="term" value="P:nitrogen catabolite activation of transcription from RNA polymerase II promoter"/>
    <property type="evidence" value="ECO:0007669"/>
    <property type="project" value="TreeGrafter"/>
</dbReference>
<dbReference type="EMBL" id="LMYN01000121">
    <property type="protein sequence ID" value="KRZ99775.1"/>
    <property type="molecule type" value="Genomic_DNA"/>
</dbReference>
<dbReference type="PROSITE" id="PS50217">
    <property type="entry name" value="BZIP"/>
    <property type="match status" value="1"/>
</dbReference>
<accession>A0A0V1PUB2</accession>
<dbReference type="FunFam" id="3.30.160.60:FF:001491">
    <property type="entry name" value="Cross-pathway control protein A"/>
    <property type="match status" value="1"/>
</dbReference>